<feature type="non-terminal residue" evidence="9">
    <location>
        <position position="68"/>
    </location>
</feature>
<accession>A0A852GEL3</accession>
<keyword evidence="4 7" id="KW-0863">Zinc-finger</keyword>
<dbReference type="Proteomes" id="UP000620207">
    <property type="component" value="Unassembled WGS sequence"/>
</dbReference>
<evidence type="ECO:0000256" key="2">
    <source>
        <dbReference type="ARBA" id="ARBA00022723"/>
    </source>
</evidence>
<keyword evidence="5" id="KW-0862">Zinc</keyword>
<dbReference type="SUPFAM" id="SSF57667">
    <property type="entry name" value="beta-beta-alpha zinc fingers"/>
    <property type="match status" value="1"/>
</dbReference>
<evidence type="ECO:0000313" key="9">
    <source>
        <dbReference type="EMBL" id="NXX00178.1"/>
    </source>
</evidence>
<dbReference type="AlphaFoldDB" id="A0A852GEL3"/>
<name>A0A852GEL3_9CHAR</name>
<evidence type="ECO:0000256" key="7">
    <source>
        <dbReference type="PROSITE-ProRule" id="PRU00042"/>
    </source>
</evidence>
<evidence type="ECO:0000256" key="5">
    <source>
        <dbReference type="ARBA" id="ARBA00022833"/>
    </source>
</evidence>
<keyword evidence="10" id="KW-1185">Reference proteome</keyword>
<evidence type="ECO:0000256" key="6">
    <source>
        <dbReference type="ARBA" id="ARBA00023242"/>
    </source>
</evidence>
<evidence type="ECO:0000256" key="1">
    <source>
        <dbReference type="ARBA" id="ARBA00004123"/>
    </source>
</evidence>
<dbReference type="GO" id="GO:0008270">
    <property type="term" value="F:zinc ion binding"/>
    <property type="evidence" value="ECO:0007669"/>
    <property type="project" value="UniProtKB-KW"/>
</dbReference>
<keyword evidence="6" id="KW-0539">Nucleus</keyword>
<keyword evidence="2" id="KW-0479">Metal-binding</keyword>
<organism evidence="9 10">
    <name type="scientific">Larus smithsonianus</name>
    <name type="common">American herring gull</name>
    <dbReference type="NCBI Taxonomy" id="243888"/>
    <lineage>
        <taxon>Eukaryota</taxon>
        <taxon>Metazoa</taxon>
        <taxon>Chordata</taxon>
        <taxon>Craniata</taxon>
        <taxon>Vertebrata</taxon>
        <taxon>Euteleostomi</taxon>
        <taxon>Archelosauria</taxon>
        <taxon>Archosauria</taxon>
        <taxon>Dinosauria</taxon>
        <taxon>Saurischia</taxon>
        <taxon>Theropoda</taxon>
        <taxon>Coelurosauria</taxon>
        <taxon>Aves</taxon>
        <taxon>Neognathae</taxon>
        <taxon>Neoaves</taxon>
        <taxon>Charadriiformes</taxon>
        <taxon>Laridae</taxon>
        <taxon>Larus</taxon>
    </lineage>
</organism>
<dbReference type="EMBL" id="WAAC01007351">
    <property type="protein sequence ID" value="NXX00178.1"/>
    <property type="molecule type" value="Genomic_DNA"/>
</dbReference>
<dbReference type="PANTHER" id="PTHR24394:SF29">
    <property type="entry name" value="MYONEURIN"/>
    <property type="match status" value="1"/>
</dbReference>
<dbReference type="Gene3D" id="3.30.160.60">
    <property type="entry name" value="Classic Zinc Finger"/>
    <property type="match status" value="1"/>
</dbReference>
<feature type="non-terminal residue" evidence="9">
    <location>
        <position position="1"/>
    </location>
</feature>
<comment type="caution">
    <text evidence="9">The sequence shown here is derived from an EMBL/GenBank/DDBJ whole genome shotgun (WGS) entry which is preliminary data.</text>
</comment>
<sequence>PHKRGECGKSFGIRSVLDRAINGSVRKKHPSEHPVCGKSFGKSSYLRRRRWIHTGGKPHPCPVCGKNC</sequence>
<dbReference type="InterPro" id="IPR013087">
    <property type="entry name" value="Znf_C2H2_type"/>
</dbReference>
<dbReference type="PANTHER" id="PTHR24394">
    <property type="entry name" value="ZINC FINGER PROTEIN"/>
    <property type="match status" value="1"/>
</dbReference>
<proteinExistence type="predicted"/>
<gene>
    <name evidence="9" type="primary">Znf460</name>
    <name evidence="9" type="ORF">LARSMI_R08287</name>
</gene>
<evidence type="ECO:0000259" key="8">
    <source>
        <dbReference type="PROSITE" id="PS50157"/>
    </source>
</evidence>
<dbReference type="PROSITE" id="PS50157">
    <property type="entry name" value="ZINC_FINGER_C2H2_2"/>
    <property type="match status" value="1"/>
</dbReference>
<evidence type="ECO:0000256" key="3">
    <source>
        <dbReference type="ARBA" id="ARBA00022737"/>
    </source>
</evidence>
<protein>
    <submittedName>
        <fullName evidence="9">ZN460 protein</fullName>
    </submittedName>
</protein>
<reference evidence="9" key="1">
    <citation type="submission" date="2020-02" db="EMBL/GenBank/DDBJ databases">
        <title>Bird 10,000 Genomes (B10K) Project - Family phase.</title>
        <authorList>
            <person name="Zhang G."/>
        </authorList>
    </citation>
    <scope>NUCLEOTIDE SEQUENCE</scope>
    <source>
        <strain evidence="9">B10K-DU-002-28</strain>
        <tissue evidence="9">Muscle</tissue>
    </source>
</reference>
<evidence type="ECO:0000313" key="10">
    <source>
        <dbReference type="Proteomes" id="UP000620207"/>
    </source>
</evidence>
<dbReference type="GO" id="GO:0005634">
    <property type="term" value="C:nucleus"/>
    <property type="evidence" value="ECO:0007669"/>
    <property type="project" value="UniProtKB-SubCell"/>
</dbReference>
<comment type="subcellular location">
    <subcellularLocation>
        <location evidence="1">Nucleus</location>
    </subcellularLocation>
</comment>
<dbReference type="GO" id="GO:0000981">
    <property type="term" value="F:DNA-binding transcription factor activity, RNA polymerase II-specific"/>
    <property type="evidence" value="ECO:0007669"/>
    <property type="project" value="TreeGrafter"/>
</dbReference>
<dbReference type="InterPro" id="IPR036236">
    <property type="entry name" value="Znf_C2H2_sf"/>
</dbReference>
<keyword evidence="3" id="KW-0677">Repeat</keyword>
<feature type="domain" description="C2H2-type" evidence="8">
    <location>
        <begin position="29"/>
        <end position="58"/>
    </location>
</feature>
<evidence type="ECO:0000256" key="4">
    <source>
        <dbReference type="ARBA" id="ARBA00022771"/>
    </source>
</evidence>